<evidence type="ECO:0000256" key="1">
    <source>
        <dbReference type="ARBA" id="ARBA00005417"/>
    </source>
</evidence>
<feature type="domain" description="ABC transporter" evidence="5">
    <location>
        <begin position="1"/>
        <end position="186"/>
    </location>
</feature>
<comment type="caution">
    <text evidence="6">The sequence shown here is derived from an EMBL/GenBank/DDBJ whole genome shotgun (WGS) entry which is preliminary data.</text>
</comment>
<dbReference type="SMART" id="SM00382">
    <property type="entry name" value="AAA"/>
    <property type="match status" value="1"/>
</dbReference>
<dbReference type="InterPro" id="IPR017871">
    <property type="entry name" value="ABC_transporter-like_CS"/>
</dbReference>
<dbReference type="InterPro" id="IPR027417">
    <property type="entry name" value="P-loop_NTPase"/>
</dbReference>
<organism evidence="6 7">
    <name type="scientific">Nocardioides jishulii</name>
    <dbReference type="NCBI Taxonomy" id="2575440"/>
    <lineage>
        <taxon>Bacteria</taxon>
        <taxon>Bacillati</taxon>
        <taxon>Actinomycetota</taxon>
        <taxon>Actinomycetes</taxon>
        <taxon>Propionibacteriales</taxon>
        <taxon>Nocardioidaceae</taxon>
        <taxon>Nocardioides</taxon>
    </lineage>
</organism>
<dbReference type="Gene3D" id="3.40.50.300">
    <property type="entry name" value="P-loop containing nucleotide triphosphate hydrolases"/>
    <property type="match status" value="1"/>
</dbReference>
<dbReference type="InterPro" id="IPR003439">
    <property type="entry name" value="ABC_transporter-like_ATP-bd"/>
</dbReference>
<accession>A0A4U2YIM3</accession>
<keyword evidence="3" id="KW-0547">Nucleotide-binding</keyword>
<name>A0A4U2YIM3_9ACTN</name>
<dbReference type="GO" id="GO:0016887">
    <property type="term" value="F:ATP hydrolysis activity"/>
    <property type="evidence" value="ECO:0007669"/>
    <property type="project" value="InterPro"/>
</dbReference>
<dbReference type="SUPFAM" id="SSF52540">
    <property type="entry name" value="P-loop containing nucleoside triphosphate hydrolases"/>
    <property type="match status" value="1"/>
</dbReference>
<dbReference type="OrthoDB" id="6198786at2"/>
<protein>
    <submittedName>
        <fullName evidence="6">ABC transporter ATP-binding protein</fullName>
    </submittedName>
</protein>
<keyword evidence="2" id="KW-0813">Transport</keyword>
<evidence type="ECO:0000259" key="5">
    <source>
        <dbReference type="PROSITE" id="PS50893"/>
    </source>
</evidence>
<dbReference type="PANTHER" id="PTHR43335">
    <property type="entry name" value="ABC TRANSPORTER, ATP-BINDING PROTEIN"/>
    <property type="match status" value="1"/>
</dbReference>
<dbReference type="PROSITE" id="PS50893">
    <property type="entry name" value="ABC_TRANSPORTER_2"/>
    <property type="match status" value="1"/>
</dbReference>
<evidence type="ECO:0000313" key="6">
    <source>
        <dbReference type="EMBL" id="TKI60967.1"/>
    </source>
</evidence>
<evidence type="ECO:0000256" key="4">
    <source>
        <dbReference type="ARBA" id="ARBA00022840"/>
    </source>
</evidence>
<gene>
    <name evidence="6" type="ORF">FC770_15385</name>
</gene>
<evidence type="ECO:0000313" key="7">
    <source>
        <dbReference type="Proteomes" id="UP000307808"/>
    </source>
</evidence>
<proteinExistence type="inferred from homology"/>
<sequence length="187" mass="19848">MTAAVREGEVVALVGPNGAGKTTLLRCVVGLDEPDSGEVLLDGRPLDTRDAAVRGDVLALLDDTAWFPDLTVLEHLDLLARADSVVDPTTVARTALADLGLTRVADQVPGTLSSGQRQRLSLAVALVRPWRLLLVDEPEQRLDADGRAWLGEWLALQAREGRSVLMACHSDELVTASGARVLEVGAG</sequence>
<comment type="similarity">
    <text evidence="1">Belongs to the ABC transporter superfamily.</text>
</comment>
<dbReference type="EMBL" id="SZPY01000004">
    <property type="protein sequence ID" value="TKI60967.1"/>
    <property type="molecule type" value="Genomic_DNA"/>
</dbReference>
<keyword evidence="4 6" id="KW-0067">ATP-binding</keyword>
<dbReference type="PROSITE" id="PS00211">
    <property type="entry name" value="ABC_TRANSPORTER_1"/>
    <property type="match status" value="1"/>
</dbReference>
<dbReference type="Pfam" id="PF00005">
    <property type="entry name" value="ABC_tran"/>
    <property type="match status" value="1"/>
</dbReference>
<dbReference type="Proteomes" id="UP000307808">
    <property type="component" value="Unassembled WGS sequence"/>
</dbReference>
<dbReference type="AlphaFoldDB" id="A0A4U2YIM3"/>
<dbReference type="InterPro" id="IPR003593">
    <property type="entry name" value="AAA+_ATPase"/>
</dbReference>
<evidence type="ECO:0000256" key="3">
    <source>
        <dbReference type="ARBA" id="ARBA00022741"/>
    </source>
</evidence>
<evidence type="ECO:0000256" key="2">
    <source>
        <dbReference type="ARBA" id="ARBA00022448"/>
    </source>
</evidence>
<dbReference type="PANTHER" id="PTHR43335:SF4">
    <property type="entry name" value="ABC TRANSPORTER, ATP-BINDING PROTEIN"/>
    <property type="match status" value="1"/>
</dbReference>
<keyword evidence="7" id="KW-1185">Reference proteome</keyword>
<dbReference type="GO" id="GO:0005524">
    <property type="term" value="F:ATP binding"/>
    <property type="evidence" value="ECO:0007669"/>
    <property type="project" value="UniProtKB-KW"/>
</dbReference>
<reference evidence="6 7" key="1">
    <citation type="submission" date="2019-04" db="EMBL/GenBank/DDBJ databases">
        <authorList>
            <person name="Dong K."/>
        </authorList>
    </citation>
    <scope>NUCLEOTIDE SEQUENCE [LARGE SCALE GENOMIC DNA]</scope>
    <source>
        <strain evidence="7">dk3543</strain>
    </source>
</reference>